<proteinExistence type="predicted"/>
<keyword evidence="4" id="KW-1185">Reference proteome</keyword>
<evidence type="ECO:0000259" key="2">
    <source>
        <dbReference type="Pfam" id="PF13966"/>
    </source>
</evidence>
<dbReference type="GO" id="GO:0003676">
    <property type="term" value="F:nucleic acid binding"/>
    <property type="evidence" value="ECO:0007669"/>
    <property type="project" value="InterPro"/>
</dbReference>
<organism evidence="3 4">
    <name type="scientific">Gossypium schwendimanii</name>
    <name type="common">Cotton</name>
    <dbReference type="NCBI Taxonomy" id="34291"/>
    <lineage>
        <taxon>Eukaryota</taxon>
        <taxon>Viridiplantae</taxon>
        <taxon>Streptophyta</taxon>
        <taxon>Embryophyta</taxon>
        <taxon>Tracheophyta</taxon>
        <taxon>Spermatophyta</taxon>
        <taxon>Magnoliopsida</taxon>
        <taxon>eudicotyledons</taxon>
        <taxon>Gunneridae</taxon>
        <taxon>Pentapetalae</taxon>
        <taxon>rosids</taxon>
        <taxon>malvids</taxon>
        <taxon>Malvales</taxon>
        <taxon>Malvaceae</taxon>
        <taxon>Malvoideae</taxon>
        <taxon>Gossypium</taxon>
    </lineage>
</organism>
<comment type="caution">
    <text evidence="3">The sequence shown here is derived from an EMBL/GenBank/DDBJ whole genome shotgun (WGS) entry which is preliminary data.</text>
</comment>
<dbReference type="GO" id="GO:0004523">
    <property type="term" value="F:RNA-DNA hybrid ribonuclease activity"/>
    <property type="evidence" value="ECO:0007669"/>
    <property type="project" value="InterPro"/>
</dbReference>
<dbReference type="Pfam" id="PF13456">
    <property type="entry name" value="RVT_3"/>
    <property type="match status" value="1"/>
</dbReference>
<gene>
    <name evidence="3" type="ORF">Goshw_026326</name>
</gene>
<dbReference type="InterPro" id="IPR026960">
    <property type="entry name" value="RVT-Znf"/>
</dbReference>
<evidence type="ECO:0000313" key="4">
    <source>
        <dbReference type="Proteomes" id="UP000593576"/>
    </source>
</evidence>
<evidence type="ECO:0008006" key="5">
    <source>
        <dbReference type="Google" id="ProtNLM"/>
    </source>
</evidence>
<reference evidence="3 4" key="1">
    <citation type="journal article" date="2019" name="Genome Biol. Evol.">
        <title>Insights into the evolution of the New World diploid cottons (Gossypium, subgenus Houzingenia) based on genome sequencing.</title>
        <authorList>
            <person name="Grover C.E."/>
            <person name="Arick M.A. 2nd"/>
            <person name="Thrash A."/>
            <person name="Conover J.L."/>
            <person name="Sanders W.S."/>
            <person name="Peterson D.G."/>
            <person name="Frelichowski J.E."/>
            <person name="Scheffler J.A."/>
            <person name="Scheffler B.E."/>
            <person name="Wendel J.F."/>
        </authorList>
    </citation>
    <scope>NUCLEOTIDE SEQUENCE [LARGE SCALE GENOMIC DNA]</scope>
    <source>
        <strain evidence="3">1</strain>
        <tissue evidence="3">Leaf</tissue>
    </source>
</reference>
<feature type="domain" description="Reverse transcriptase zinc-binding" evidence="2">
    <location>
        <begin position="74"/>
        <end position="133"/>
    </location>
</feature>
<dbReference type="InterPro" id="IPR052929">
    <property type="entry name" value="RNase_H-like_EbsB-rel"/>
</dbReference>
<evidence type="ECO:0000313" key="3">
    <source>
        <dbReference type="EMBL" id="MBA0851794.1"/>
    </source>
</evidence>
<accession>A0A7J9KZA8</accession>
<feature type="domain" description="RNase H type-1" evidence="1">
    <location>
        <begin position="233"/>
        <end position="302"/>
    </location>
</feature>
<sequence length="303" mass="34203">MHGSVDYKLSSMVRDNNVLIVVDLIDNANREWRREAITDTFFDVDAAKILRIPLAKEPHEDTTSKGFYRKLRSLNLPSKIKITIWRISKNCIPTLSNMYYKRLVANAMCPRCGGGVEMTDHVFRSYPASKDVWKLVGYSWIMSNTTQETFECRTWVFSVSSVLQRRVFCCALWALWIERNKRVHENSAKSGREVANFIQSYIKELEGIEERGLTRGVISAKREPPSGVCIKINFDAEFDWAHSSSRSGIVAKNALGKVVASRSVIHANVGEAFAAEALARLWAVQTGLDLGFTDMIIEGDSLS</sequence>
<protein>
    <recommendedName>
        <fullName evidence="5">RNase H type-1 domain-containing protein</fullName>
    </recommendedName>
</protein>
<dbReference type="InterPro" id="IPR002156">
    <property type="entry name" value="RNaseH_domain"/>
</dbReference>
<evidence type="ECO:0000259" key="1">
    <source>
        <dbReference type="Pfam" id="PF13456"/>
    </source>
</evidence>
<dbReference type="EMBL" id="JABFAF010000003">
    <property type="protein sequence ID" value="MBA0851794.1"/>
    <property type="molecule type" value="Genomic_DNA"/>
</dbReference>
<dbReference type="OrthoDB" id="1001316at2759"/>
<dbReference type="PANTHER" id="PTHR47074">
    <property type="entry name" value="BNAC02G40300D PROTEIN"/>
    <property type="match status" value="1"/>
</dbReference>
<dbReference type="PANTHER" id="PTHR47074:SF61">
    <property type="entry name" value="RNASE H TYPE-1 DOMAIN-CONTAINING PROTEIN"/>
    <property type="match status" value="1"/>
</dbReference>
<dbReference type="AlphaFoldDB" id="A0A7J9KZA8"/>
<dbReference type="Proteomes" id="UP000593576">
    <property type="component" value="Unassembled WGS sequence"/>
</dbReference>
<name>A0A7J9KZA8_GOSSC</name>
<dbReference type="Pfam" id="PF13966">
    <property type="entry name" value="zf-RVT"/>
    <property type="match status" value="1"/>
</dbReference>
<feature type="non-terminal residue" evidence="3">
    <location>
        <position position="303"/>
    </location>
</feature>